<evidence type="ECO:0000256" key="1">
    <source>
        <dbReference type="SAM" id="Phobius"/>
    </source>
</evidence>
<feature type="transmembrane region" description="Helical" evidence="1">
    <location>
        <begin position="252"/>
        <end position="273"/>
    </location>
</feature>
<feature type="transmembrane region" description="Helical" evidence="1">
    <location>
        <begin position="206"/>
        <end position="231"/>
    </location>
</feature>
<sequence length="325" mass="35579">MAPSILALSGLDTPSVADEDSHPDFHVIASFFIGWVFFYSISCIVSSPAAKSLVHSLFRQRQRQVNDFGTSTVKTGNDVESITSSISPSKRDSRTLLLIMSLAFATGSLANFGSLTSFDSGSGLCDFVIAWGELTFMTARLMALFILLFALRQMGIAHWESIVFVVWLLVGLAFIFFDSAVATGVTRPVGPSDTTDTQRFFCYRKHFLPASLVTSILYILLELIVLGRFWFLLASESFSRHGGWSTLYDLRILRTLSLLLLDGLTIVPSAIVTNTLGEFIPLSIGSIILLAAFNATWDNPPVPRTISAPFDFRTIITPSLPKGAS</sequence>
<feature type="transmembrane region" description="Helical" evidence="1">
    <location>
        <begin position="96"/>
        <end position="116"/>
    </location>
</feature>
<organism evidence="2 3">
    <name type="scientific">Tetrapyrgos nigripes</name>
    <dbReference type="NCBI Taxonomy" id="182062"/>
    <lineage>
        <taxon>Eukaryota</taxon>
        <taxon>Fungi</taxon>
        <taxon>Dikarya</taxon>
        <taxon>Basidiomycota</taxon>
        <taxon>Agaricomycotina</taxon>
        <taxon>Agaricomycetes</taxon>
        <taxon>Agaricomycetidae</taxon>
        <taxon>Agaricales</taxon>
        <taxon>Marasmiineae</taxon>
        <taxon>Marasmiaceae</taxon>
        <taxon>Tetrapyrgos</taxon>
    </lineage>
</organism>
<feature type="transmembrane region" description="Helical" evidence="1">
    <location>
        <begin position="162"/>
        <end position="186"/>
    </location>
</feature>
<evidence type="ECO:0000313" key="2">
    <source>
        <dbReference type="EMBL" id="KAF5369950.1"/>
    </source>
</evidence>
<dbReference type="OrthoDB" id="3351491at2759"/>
<keyword evidence="1" id="KW-0472">Membrane</keyword>
<feature type="transmembrane region" description="Helical" evidence="1">
    <location>
        <begin position="128"/>
        <end position="150"/>
    </location>
</feature>
<keyword evidence="1" id="KW-0812">Transmembrane</keyword>
<keyword evidence="3" id="KW-1185">Reference proteome</keyword>
<reference evidence="2 3" key="1">
    <citation type="journal article" date="2020" name="ISME J.">
        <title>Uncovering the hidden diversity of litter-decomposition mechanisms in mushroom-forming fungi.</title>
        <authorList>
            <person name="Floudas D."/>
            <person name="Bentzer J."/>
            <person name="Ahren D."/>
            <person name="Johansson T."/>
            <person name="Persson P."/>
            <person name="Tunlid A."/>
        </authorList>
    </citation>
    <scope>NUCLEOTIDE SEQUENCE [LARGE SCALE GENOMIC DNA]</scope>
    <source>
        <strain evidence="2 3">CBS 291.85</strain>
    </source>
</reference>
<dbReference type="EMBL" id="JAACJM010000012">
    <property type="protein sequence ID" value="KAF5369950.1"/>
    <property type="molecule type" value="Genomic_DNA"/>
</dbReference>
<protein>
    <submittedName>
        <fullName evidence="2">Uncharacterized protein</fullName>
    </submittedName>
</protein>
<keyword evidence="1" id="KW-1133">Transmembrane helix</keyword>
<proteinExistence type="predicted"/>
<evidence type="ECO:0000313" key="3">
    <source>
        <dbReference type="Proteomes" id="UP000559256"/>
    </source>
</evidence>
<gene>
    <name evidence="2" type="ORF">D9758_001008</name>
</gene>
<accession>A0A8H5LU03</accession>
<dbReference type="Proteomes" id="UP000559256">
    <property type="component" value="Unassembled WGS sequence"/>
</dbReference>
<name>A0A8H5LU03_9AGAR</name>
<dbReference type="AlphaFoldDB" id="A0A8H5LU03"/>
<comment type="caution">
    <text evidence="2">The sequence shown here is derived from an EMBL/GenBank/DDBJ whole genome shotgun (WGS) entry which is preliminary data.</text>
</comment>
<feature type="transmembrane region" description="Helical" evidence="1">
    <location>
        <begin position="279"/>
        <end position="297"/>
    </location>
</feature>
<feature type="transmembrane region" description="Helical" evidence="1">
    <location>
        <begin position="27"/>
        <end position="54"/>
    </location>
</feature>